<organism evidence="1 2">
    <name type="scientific">Nicotiana sylvestris</name>
    <name type="common">Wood tobacco</name>
    <name type="synonym">South American tobacco</name>
    <dbReference type="NCBI Taxonomy" id="4096"/>
    <lineage>
        <taxon>Eukaryota</taxon>
        <taxon>Viridiplantae</taxon>
        <taxon>Streptophyta</taxon>
        <taxon>Embryophyta</taxon>
        <taxon>Tracheophyta</taxon>
        <taxon>Spermatophyta</taxon>
        <taxon>Magnoliopsida</taxon>
        <taxon>eudicotyledons</taxon>
        <taxon>Gunneridae</taxon>
        <taxon>Pentapetalae</taxon>
        <taxon>asterids</taxon>
        <taxon>lamiids</taxon>
        <taxon>Solanales</taxon>
        <taxon>Solanaceae</taxon>
        <taxon>Nicotianoideae</taxon>
        <taxon>Nicotianeae</taxon>
        <taxon>Nicotiana</taxon>
    </lineage>
</organism>
<reference evidence="1" key="1">
    <citation type="journal article" date="2013" name="Genome Biol.">
        <title>Reference genomes and transcriptomes of Nicotiana sylvestris and Nicotiana tomentosiformis.</title>
        <authorList>
            <person name="Sierro N."/>
            <person name="Battey J.N."/>
            <person name="Ouadi S."/>
            <person name="Bovet L."/>
            <person name="Goepfert S."/>
            <person name="Bakaher N."/>
            <person name="Peitsch M.C."/>
            <person name="Ivanov N.V."/>
        </authorList>
    </citation>
    <scope>NUCLEOTIDE SEQUENCE [LARGE SCALE GENOMIC DNA]</scope>
</reference>
<dbReference type="AlphaFoldDB" id="A0A1U7VKR5"/>
<feature type="non-terminal residue" evidence="2">
    <location>
        <position position="652"/>
    </location>
</feature>
<accession>A0A1U7VKR5</accession>
<proteinExistence type="predicted"/>
<dbReference type="eggNOG" id="KOG1075">
    <property type="taxonomic scope" value="Eukaryota"/>
</dbReference>
<feature type="non-terminal residue" evidence="2">
    <location>
        <position position="1"/>
    </location>
</feature>
<dbReference type="PANTHER" id="PTHR31286:SF104">
    <property type="entry name" value="PEROXIDASE"/>
    <property type="match status" value="1"/>
</dbReference>
<keyword evidence="1" id="KW-1185">Reference proteome</keyword>
<dbReference type="PANTHER" id="PTHR31286">
    <property type="entry name" value="GLYCINE-RICH CELL WALL STRUCTURAL PROTEIN 1.8-LIKE"/>
    <property type="match status" value="1"/>
</dbReference>
<sequence>IESHCSAKFFQNFSTASSVFMYRNGEIASVMDVQASPQLQAVGDMDPSSKTNSYASLFSAKLQAVTKTILKPIQNAHGQLMIQFSVKEFEEYAVEEGLHQAVVMKLSYGAPELLELRKMIPAQIGIKGRCLIGLLTVRQLLIRCDAYDDFVAIVSKQVGYLQYKGQQHQYRTFPWTQDYDPKAETSKTVAWVSFPDLPMNLFAKKPLLSIASAVGKPIAIDKATQTRTRPSTARVKVIIDLLDKYPKNIKLQFIDEKSGKVIEHLQEFVFDNLPSYCNVCKRQGHVGEDCRSLMTRNRSNYDMQQEENLIETTIATDRIMPAKVLALAEEMSKVEKLKGDARDFLNALQLAKSSGSLVDVGKDRTHQKAHEYAEEAINAAWHIAATHRDNVDSDDVGRNPVSSAIVPVAEALARVAQDLKAAKNTVVDQALPGTSKGSAFVPGMMNDSALAAAIRAIFAKNNAAVTLIGQVDKAERRSATVGSQLEANVALNATGNRPTAGVIKATAAHVDLTEKTAQLIDTAVQDEEQELEDVDVVRSADATGFKVGVGLFNEGVMTSVVGVIDNSNTTHASAPIVPLDEVLKLDKGLPKQSKHVHASTISTRMHLVTTGAMQADVDRGKNVLAPGHQISAGQDKICVGAVGTTKSNNWKV</sequence>
<evidence type="ECO:0000313" key="1">
    <source>
        <dbReference type="Proteomes" id="UP000189701"/>
    </source>
</evidence>
<dbReference type="Proteomes" id="UP000189701">
    <property type="component" value="Unplaced"/>
</dbReference>
<protein>
    <submittedName>
        <fullName evidence="2">Uncharacterized protein LOC104217093</fullName>
    </submittedName>
</protein>
<reference evidence="2" key="2">
    <citation type="submission" date="2025-08" db="UniProtKB">
        <authorList>
            <consortium name="RefSeq"/>
        </authorList>
    </citation>
    <scope>IDENTIFICATION</scope>
    <source>
        <tissue evidence="2">Leaf</tissue>
    </source>
</reference>
<dbReference type="RefSeq" id="XP_009765551.1">
    <property type="nucleotide sequence ID" value="XM_009767249.1"/>
</dbReference>
<name>A0A1U7VKR5_NICSY</name>
<gene>
    <name evidence="2" type="primary">LOC104217093</name>
</gene>
<evidence type="ECO:0000313" key="2">
    <source>
        <dbReference type="RefSeq" id="XP_009765551.1"/>
    </source>
</evidence>
<dbReference type="InterPro" id="IPR040256">
    <property type="entry name" value="At4g02000-like"/>
</dbReference>